<dbReference type="RefSeq" id="WP_108602284.1">
    <property type="nucleotide sequence ID" value="NZ_CP026604.1"/>
</dbReference>
<dbReference type="EMBL" id="CP026604">
    <property type="protein sequence ID" value="AWB66213.1"/>
    <property type="molecule type" value="Genomic_DNA"/>
</dbReference>
<dbReference type="Proteomes" id="UP000244441">
    <property type="component" value="Chromosome"/>
</dbReference>
<keyword evidence="3" id="KW-0238">DNA-binding</keyword>
<dbReference type="SUPFAM" id="SSF46785">
    <property type="entry name" value="Winged helix' DNA-binding domain"/>
    <property type="match status" value="1"/>
</dbReference>
<feature type="domain" description="HTH lysR-type" evidence="5">
    <location>
        <begin position="1"/>
        <end position="57"/>
    </location>
</feature>
<dbReference type="PROSITE" id="PS50931">
    <property type="entry name" value="HTH_LYSR"/>
    <property type="match status" value="1"/>
</dbReference>
<dbReference type="GO" id="GO:0006351">
    <property type="term" value="P:DNA-templated transcription"/>
    <property type="evidence" value="ECO:0007669"/>
    <property type="project" value="TreeGrafter"/>
</dbReference>
<dbReference type="Pfam" id="PF00126">
    <property type="entry name" value="HTH_1"/>
    <property type="match status" value="1"/>
</dbReference>
<evidence type="ECO:0000256" key="2">
    <source>
        <dbReference type="ARBA" id="ARBA00023015"/>
    </source>
</evidence>
<evidence type="ECO:0000256" key="3">
    <source>
        <dbReference type="ARBA" id="ARBA00023125"/>
    </source>
</evidence>
<dbReference type="Pfam" id="PF03466">
    <property type="entry name" value="LysR_substrate"/>
    <property type="match status" value="1"/>
</dbReference>
<evidence type="ECO:0000313" key="6">
    <source>
        <dbReference type="EMBL" id="AWB66213.1"/>
    </source>
</evidence>
<sequence>MLDDLALFIKVVENGSLAGASKKLGLPPATVTRRIQKLEQKLDCQLINRSARQFHLTNEGERYYSECASLVSELEDRAANLDSILHETTGRLKVLAPTNMAVGMMRDIWPSFSSKYPEIQLEVNVNNTVLNFSETQADLAIRIGPQSDSGLFQKRLGVVKTILVASPEYLALSARLETPEDLQQHQLITVDTIPSWILYQDNKKFISRFPIVGKTKVNDIRLAAQLCSRSIGIALLPCSEVVDELNNGDLIQVLPEWVGEAREIYAIWSSGRMLHKRARLMLDVLIDFVKNEPVLQGEIPIKSE</sequence>
<keyword evidence="7" id="KW-1185">Reference proteome</keyword>
<dbReference type="InterPro" id="IPR000847">
    <property type="entry name" value="LysR_HTH_N"/>
</dbReference>
<dbReference type="GO" id="GO:0043565">
    <property type="term" value="F:sequence-specific DNA binding"/>
    <property type="evidence" value="ECO:0007669"/>
    <property type="project" value="TreeGrafter"/>
</dbReference>
<dbReference type="Gene3D" id="3.40.190.290">
    <property type="match status" value="1"/>
</dbReference>
<keyword evidence="4" id="KW-0804">Transcription</keyword>
<dbReference type="PANTHER" id="PTHR30537:SF5">
    <property type="entry name" value="HTH-TYPE TRANSCRIPTIONAL ACTIVATOR TTDR-RELATED"/>
    <property type="match status" value="1"/>
</dbReference>
<comment type="similarity">
    <text evidence="1">Belongs to the LysR transcriptional regulatory family.</text>
</comment>
<dbReference type="PANTHER" id="PTHR30537">
    <property type="entry name" value="HTH-TYPE TRANSCRIPTIONAL REGULATOR"/>
    <property type="match status" value="1"/>
</dbReference>
<dbReference type="InterPro" id="IPR036390">
    <property type="entry name" value="WH_DNA-bd_sf"/>
</dbReference>
<reference evidence="6 7" key="1">
    <citation type="submission" date="2018-01" db="EMBL/GenBank/DDBJ databases">
        <title>Genome sequence of a Cantenovulum-like bacteria.</title>
        <authorList>
            <person name="Tan W.R."/>
            <person name="Lau N.-S."/>
            <person name="Go F."/>
            <person name="Amirul A.-A.A."/>
        </authorList>
    </citation>
    <scope>NUCLEOTIDE SEQUENCE [LARGE SCALE GENOMIC DNA]</scope>
    <source>
        <strain evidence="6 7">CCB-QB4</strain>
    </source>
</reference>
<evidence type="ECO:0000259" key="5">
    <source>
        <dbReference type="PROSITE" id="PS50931"/>
    </source>
</evidence>
<evidence type="ECO:0000313" key="7">
    <source>
        <dbReference type="Proteomes" id="UP000244441"/>
    </source>
</evidence>
<protein>
    <submittedName>
        <fullName evidence="6">LysR family transcriptional regulator</fullName>
    </submittedName>
</protein>
<dbReference type="SUPFAM" id="SSF53850">
    <property type="entry name" value="Periplasmic binding protein-like II"/>
    <property type="match status" value="1"/>
</dbReference>
<accession>A0A2S0VPU4</accession>
<dbReference type="Gene3D" id="1.10.10.10">
    <property type="entry name" value="Winged helix-like DNA-binding domain superfamily/Winged helix DNA-binding domain"/>
    <property type="match status" value="1"/>
</dbReference>
<dbReference type="FunFam" id="1.10.10.10:FF:000001">
    <property type="entry name" value="LysR family transcriptional regulator"/>
    <property type="match status" value="1"/>
</dbReference>
<dbReference type="GO" id="GO:0003700">
    <property type="term" value="F:DNA-binding transcription factor activity"/>
    <property type="evidence" value="ECO:0007669"/>
    <property type="project" value="InterPro"/>
</dbReference>
<keyword evidence="2" id="KW-0805">Transcription regulation</keyword>
<name>A0A2S0VPU4_9ALTE</name>
<evidence type="ECO:0000256" key="1">
    <source>
        <dbReference type="ARBA" id="ARBA00009437"/>
    </source>
</evidence>
<dbReference type="KEGG" id="cate:C2869_07090"/>
<evidence type="ECO:0000256" key="4">
    <source>
        <dbReference type="ARBA" id="ARBA00023163"/>
    </source>
</evidence>
<dbReference type="OrthoDB" id="9786526at2"/>
<organism evidence="6 7">
    <name type="scientific">Saccharobesus litoralis</name>
    <dbReference type="NCBI Taxonomy" id="2172099"/>
    <lineage>
        <taxon>Bacteria</taxon>
        <taxon>Pseudomonadati</taxon>
        <taxon>Pseudomonadota</taxon>
        <taxon>Gammaproteobacteria</taxon>
        <taxon>Alteromonadales</taxon>
        <taxon>Alteromonadaceae</taxon>
        <taxon>Saccharobesus</taxon>
    </lineage>
</organism>
<dbReference type="CDD" id="cd08422">
    <property type="entry name" value="PBP2_CrgA_like"/>
    <property type="match status" value="1"/>
</dbReference>
<proteinExistence type="inferred from homology"/>
<dbReference type="InterPro" id="IPR005119">
    <property type="entry name" value="LysR_subst-bd"/>
</dbReference>
<gene>
    <name evidence="6" type="ORF">C2869_07090</name>
</gene>
<dbReference type="AlphaFoldDB" id="A0A2S0VPU4"/>
<dbReference type="InterPro" id="IPR058163">
    <property type="entry name" value="LysR-type_TF_proteobact-type"/>
</dbReference>
<dbReference type="InterPro" id="IPR036388">
    <property type="entry name" value="WH-like_DNA-bd_sf"/>
</dbReference>